<keyword evidence="4" id="KW-0456">Lyase</keyword>
<dbReference type="SUPFAM" id="SSF51569">
    <property type="entry name" value="Aldolase"/>
    <property type="match status" value="1"/>
</dbReference>
<evidence type="ECO:0000256" key="1">
    <source>
        <dbReference type="ARBA" id="ARBA00004761"/>
    </source>
</evidence>
<dbReference type="PANTHER" id="PTHR30246:SF1">
    <property type="entry name" value="2-DEHYDRO-3-DEOXY-6-PHOSPHOGALACTONATE ALDOLASE-RELATED"/>
    <property type="match status" value="1"/>
</dbReference>
<evidence type="ECO:0000256" key="4">
    <source>
        <dbReference type="ARBA" id="ARBA00023239"/>
    </source>
</evidence>
<proteinExistence type="inferred from homology"/>
<dbReference type="OrthoDB" id="8590323at2"/>
<accession>A0A2N8L3V0</accession>
<dbReference type="InterPro" id="IPR000887">
    <property type="entry name" value="Aldlse_KDPG_KHG"/>
</dbReference>
<evidence type="ECO:0000256" key="3">
    <source>
        <dbReference type="ARBA" id="ARBA00011233"/>
    </source>
</evidence>
<reference evidence="6 7" key="1">
    <citation type="submission" date="2018-01" db="EMBL/GenBank/DDBJ databases">
        <title>Draft genome sequence of Paucibacter aquatile CR182 isolated from freshwater of the Nakdong River.</title>
        <authorList>
            <person name="Choi A."/>
            <person name="Chung E.J."/>
        </authorList>
    </citation>
    <scope>NUCLEOTIDE SEQUENCE [LARGE SCALE GENOMIC DNA]</scope>
    <source>
        <strain evidence="6 7">CR182</strain>
    </source>
</reference>
<gene>
    <name evidence="6" type="ORF">C1O66_03120</name>
</gene>
<evidence type="ECO:0000256" key="2">
    <source>
        <dbReference type="ARBA" id="ARBA00006906"/>
    </source>
</evidence>
<comment type="similarity">
    <text evidence="2">Belongs to the KHG/KDPG aldolase family.</text>
</comment>
<dbReference type="AlphaFoldDB" id="A0A2N8L3V0"/>
<dbReference type="CDD" id="cd00452">
    <property type="entry name" value="KDPG_aldolase"/>
    <property type="match status" value="1"/>
</dbReference>
<dbReference type="RefSeq" id="WP_102766516.1">
    <property type="nucleotide sequence ID" value="NZ_POSP01000001.1"/>
</dbReference>
<name>A0A2N8L3V0_9BURK</name>
<protein>
    <submittedName>
        <fullName evidence="6">2-dehydro-3-deoxy-6-phosphogalactonate aldolase</fullName>
    </submittedName>
</protein>
<dbReference type="Proteomes" id="UP000235916">
    <property type="component" value="Unassembled WGS sequence"/>
</dbReference>
<organism evidence="6 7">
    <name type="scientific">Kinneretia aquatilis</name>
    <dbReference type="NCBI Taxonomy" id="2070761"/>
    <lineage>
        <taxon>Bacteria</taxon>
        <taxon>Pseudomonadati</taxon>
        <taxon>Pseudomonadota</taxon>
        <taxon>Betaproteobacteria</taxon>
        <taxon>Burkholderiales</taxon>
        <taxon>Sphaerotilaceae</taxon>
        <taxon>Roseateles</taxon>
    </lineage>
</organism>
<keyword evidence="5" id="KW-0119">Carbohydrate metabolism</keyword>
<comment type="caution">
    <text evidence="6">The sequence shown here is derived from an EMBL/GenBank/DDBJ whole genome shotgun (WGS) entry which is preliminary data.</text>
</comment>
<dbReference type="Pfam" id="PF01081">
    <property type="entry name" value="Aldolase"/>
    <property type="match status" value="1"/>
</dbReference>
<comment type="pathway">
    <text evidence="1">Carbohydrate acid metabolism.</text>
</comment>
<dbReference type="Gene3D" id="3.20.20.70">
    <property type="entry name" value="Aldolase class I"/>
    <property type="match status" value="1"/>
</dbReference>
<keyword evidence="7" id="KW-1185">Reference proteome</keyword>
<evidence type="ECO:0000313" key="6">
    <source>
        <dbReference type="EMBL" id="PND40381.1"/>
    </source>
</evidence>
<dbReference type="GO" id="GO:0016829">
    <property type="term" value="F:lyase activity"/>
    <property type="evidence" value="ECO:0007669"/>
    <property type="project" value="UniProtKB-KW"/>
</dbReference>
<evidence type="ECO:0000313" key="7">
    <source>
        <dbReference type="Proteomes" id="UP000235916"/>
    </source>
</evidence>
<evidence type="ECO:0000256" key="5">
    <source>
        <dbReference type="ARBA" id="ARBA00023277"/>
    </source>
</evidence>
<dbReference type="PANTHER" id="PTHR30246">
    <property type="entry name" value="2-KETO-3-DEOXY-6-PHOSPHOGLUCONATE ALDOLASE"/>
    <property type="match status" value="1"/>
</dbReference>
<sequence>MKANTNPFAPTPAYPPLVAILRGLQPEEAAEVGLALYAAGLRLIEVPLNRPGALQALSLMRQALPADAHLGAGTVLRPEQADALSEAGGTLAISPHLDPDLVRHSVGLGLWTMPGVATVSEAFAALRAGAHALKAFPNDALPPEALRAWRTVLPEALIYPVGGMGLHNLAAYRRAGATGAGLGSAIYRAGDSASVVGERARELVQAWQAAER</sequence>
<comment type="subunit">
    <text evidence="3">Homotrimer.</text>
</comment>
<dbReference type="InterPro" id="IPR013785">
    <property type="entry name" value="Aldolase_TIM"/>
</dbReference>
<dbReference type="EMBL" id="POSP01000001">
    <property type="protein sequence ID" value="PND40381.1"/>
    <property type="molecule type" value="Genomic_DNA"/>
</dbReference>
<dbReference type="NCBIfam" id="NF006600">
    <property type="entry name" value="PRK09140.1"/>
    <property type="match status" value="1"/>
</dbReference>